<feature type="region of interest" description="Disordered" evidence="12">
    <location>
        <begin position="1022"/>
        <end position="1061"/>
    </location>
</feature>
<keyword evidence="6" id="KW-0125">Carotenoid biosynthesis</keyword>
<feature type="compositionally biased region" description="Basic and acidic residues" evidence="12">
    <location>
        <begin position="1022"/>
        <end position="1053"/>
    </location>
</feature>
<reference evidence="14 15" key="1">
    <citation type="submission" date="2024-02" db="EMBL/GenBank/DDBJ databases">
        <authorList>
            <person name="Chen Y."/>
            <person name="Shah S."/>
            <person name="Dougan E. K."/>
            <person name="Thang M."/>
            <person name="Chan C."/>
        </authorList>
    </citation>
    <scope>NUCLEOTIDE SEQUENCE [LARGE SCALE GENOMIC DNA]</scope>
</reference>
<dbReference type="InterPro" id="IPR014102">
    <property type="entry name" value="Phytoene_desaturase"/>
</dbReference>
<sequence>MSIWSVGWPVVPATLAGLCGARARKLAKSCPSLPSPTRTVNPGTGEWVIPEDFPKPKGIEQTANYAEAKALSDKLKALDGQAKAKTIVVIGGGLSGLACGKYLSDSGHKAVVLEARDVLGGKVSAWQDEDGDWIETGLHIFFGAYPNMMNLFAELGIEDRLQWKRHQMTFAMQEFPGEFTTFEFPGWPAPLNMAAAILLNQKMLSPLEKLQTGPPLLPMLVEGQRFIDAQDECSVTDFCKKYGMPDRIIKEVFIPMAKALDFIDPDKLSMTVVLTAMNRFINETDGSQTAFLDGNQPDRLCKPIVEHIHQRGGKVRLGAVIEEIVLNEDASVKHLRLRGGEVLEADEYVSALPVDVFKRLLPAQWSSMPFFRQLDNLEGIPVINIHLWFDRKLKNIDALCFSRSPLLSVYADMSTCCKEYYDEERSMLELVFAPCAAIAGSSVNWIAKSDDEIVEATMKELERLFPTEIGEKLADGARLRKSRVVKVPRSVYAAVPGRNKFRPSQATPIRNFTLAGDWTSQKFLGSMEGAVLAGKLAAQVVSERALSIPSQVKRVADFIIEQPSKAPEGIHGSSALAFGGGTQMKAQDFEELRRQDCVSLEFSKLAGLQSLRASSFVMPLPATETRGRGQDTGGGRDRDPPPSYDGENLETTFRSYEKQVSLWQFETEVPKAKRGVKLLRQLSGAAANALDDIEAAVYGAPRPSKESFAEYTKRTERTLDKVIREKVKGSYILEESFVTEDPAGGTFDQETAQISEPLKKKGAPVGTSFDLQTGWGLSREDRRREMWRVLREERPEVRPHCFATVYGLQQAINWGGCKGHHELPREEYVTAYAMEELEDEEIEEEASGEGPGDYELSEEEKRVAQWATKHFRCDVCESKAHPKIPRPTALPRAYQPSRVLGMDLFYTRHREFMGKFINRAAAEGIVVHQIASKAPWQQGKTERHEGHFKELLDKARSEVVVQSQRDLQRLMAEVETTKNRYSNRRWSANAKIEEFHRGSHRTGYKDIAQEDWKRATIEPKKGHGMKVKKEGEAPGEHPDRGIRRAMRESDKGSHGRRLGQAHMEDGRGLVERARSFYIKDKGETLNYLAEKKGQKRVTIEDIIQLNEAVAELKEKASLSLQIQPLKKMRMSVVTDASFANNGFHSQGGHLVLAHERGLQDGLQATTNIVAWRSGKLQRVVNSTLAAETQSLSRRLAELMWVMVLVQETQDGKFNVKAWRQRVEAELMVMSSELTEGALKESLAVLYIVCPKTLWAAKTGGPP</sequence>
<comment type="catalytic activity">
    <reaction evidence="10">
        <text>2 a plastoquinone + 15-cis-phytoene = 9,9',15-tri-cis-zeta-carotene + 2 a plastoquinol</text>
        <dbReference type="Rhea" id="RHEA:30287"/>
        <dbReference type="Rhea" id="RHEA-COMP:9561"/>
        <dbReference type="Rhea" id="RHEA-COMP:9562"/>
        <dbReference type="ChEBI" id="CHEBI:17757"/>
        <dbReference type="ChEBI" id="CHEBI:27787"/>
        <dbReference type="ChEBI" id="CHEBI:48717"/>
        <dbReference type="ChEBI" id="CHEBI:62192"/>
        <dbReference type="EC" id="1.3.5.5"/>
    </reaction>
</comment>
<evidence type="ECO:0000313" key="14">
    <source>
        <dbReference type="EMBL" id="CAK9065140.1"/>
    </source>
</evidence>
<keyword evidence="8 11" id="KW-0560">Oxidoreductase</keyword>
<feature type="domain" description="Amine oxidase" evidence="13">
    <location>
        <begin position="94"/>
        <end position="541"/>
    </location>
</feature>
<dbReference type="InterPro" id="IPR050464">
    <property type="entry name" value="Zeta_carotene_desat/Oxidored"/>
</dbReference>
<keyword evidence="9" id="KW-0472">Membrane</keyword>
<evidence type="ECO:0000256" key="1">
    <source>
        <dbReference type="ARBA" id="ARBA00001974"/>
    </source>
</evidence>
<dbReference type="Gene3D" id="3.50.50.60">
    <property type="entry name" value="FAD/NAD(P)-binding domain"/>
    <property type="match status" value="1"/>
</dbReference>
<comment type="pathway">
    <text evidence="4">Carotenoid biosynthesis; lycopene biosynthesis.</text>
</comment>
<comment type="caution">
    <text evidence="14">The sequence shown here is derived from an EMBL/GenBank/DDBJ whole genome shotgun (WGS) entry which is preliminary data.</text>
</comment>
<keyword evidence="11" id="KW-0274">FAD</keyword>
<evidence type="ECO:0000256" key="11">
    <source>
        <dbReference type="RuleBase" id="RU362067"/>
    </source>
</evidence>
<evidence type="ECO:0000313" key="15">
    <source>
        <dbReference type="Proteomes" id="UP001642484"/>
    </source>
</evidence>
<dbReference type="NCBIfam" id="TIGR02731">
    <property type="entry name" value="phytoene_desat"/>
    <property type="match status" value="1"/>
</dbReference>
<feature type="region of interest" description="Disordered" evidence="12">
    <location>
        <begin position="619"/>
        <end position="649"/>
    </location>
</feature>
<dbReference type="Proteomes" id="UP001642484">
    <property type="component" value="Unassembled WGS sequence"/>
</dbReference>
<dbReference type="InterPro" id="IPR001613">
    <property type="entry name" value="Flavin_amine_oxidase"/>
</dbReference>
<evidence type="ECO:0000256" key="2">
    <source>
        <dbReference type="ARBA" id="ARBA00004170"/>
    </source>
</evidence>
<feature type="compositionally biased region" description="Basic and acidic residues" evidence="12">
    <location>
        <begin position="625"/>
        <end position="640"/>
    </location>
</feature>
<evidence type="ECO:0000256" key="10">
    <source>
        <dbReference type="ARBA" id="ARBA00049319"/>
    </source>
</evidence>
<keyword evidence="15" id="KW-1185">Reference proteome</keyword>
<evidence type="ECO:0000259" key="13">
    <source>
        <dbReference type="Pfam" id="PF01593"/>
    </source>
</evidence>
<dbReference type="EC" id="1.4.3.-" evidence="11"/>
<comment type="subcellular location">
    <subcellularLocation>
        <location evidence="2">Membrane</location>
        <topology evidence="2">Peripheral membrane protein</topology>
    </subcellularLocation>
    <subcellularLocation>
        <location evidence="3">Plastid</location>
        <location evidence="3">Chromoplast</location>
    </subcellularLocation>
</comment>
<gene>
    <name evidence="14" type="ORF">CCMP2556_LOCUS32024</name>
</gene>
<evidence type="ECO:0000256" key="3">
    <source>
        <dbReference type="ARBA" id="ARBA00004260"/>
    </source>
</evidence>
<dbReference type="EMBL" id="CAXAMN010021984">
    <property type="protein sequence ID" value="CAK9065140.1"/>
    <property type="molecule type" value="Genomic_DNA"/>
</dbReference>
<dbReference type="PANTHER" id="PTHR42923">
    <property type="entry name" value="PROTOPORPHYRINOGEN OXIDASE"/>
    <property type="match status" value="1"/>
</dbReference>
<dbReference type="InterPro" id="IPR002937">
    <property type="entry name" value="Amino_oxidase"/>
</dbReference>
<evidence type="ECO:0000256" key="7">
    <source>
        <dbReference type="ARBA" id="ARBA00022904"/>
    </source>
</evidence>
<dbReference type="Pfam" id="PF01593">
    <property type="entry name" value="Amino_oxidase"/>
    <property type="match status" value="1"/>
</dbReference>
<evidence type="ECO:0000256" key="4">
    <source>
        <dbReference type="ARBA" id="ARBA00004900"/>
    </source>
</evidence>
<dbReference type="PANTHER" id="PTHR42923:SF45">
    <property type="entry name" value="15-CIS-PHYTOENE DESATURASE, CHLOROPLASTIC_CHROMOPLASTIC"/>
    <property type="match status" value="1"/>
</dbReference>
<comment type="cofactor">
    <cofactor evidence="1 11">
        <name>FAD</name>
        <dbReference type="ChEBI" id="CHEBI:57692"/>
    </cofactor>
</comment>
<evidence type="ECO:0000256" key="5">
    <source>
        <dbReference type="ARBA" id="ARBA00006046"/>
    </source>
</evidence>
<comment type="similarity">
    <text evidence="11">Belongs to the flavin monoamine oxidase family.</text>
</comment>
<evidence type="ECO:0000256" key="6">
    <source>
        <dbReference type="ARBA" id="ARBA00022746"/>
    </source>
</evidence>
<organism evidence="14 15">
    <name type="scientific">Durusdinium trenchii</name>
    <dbReference type="NCBI Taxonomy" id="1381693"/>
    <lineage>
        <taxon>Eukaryota</taxon>
        <taxon>Sar</taxon>
        <taxon>Alveolata</taxon>
        <taxon>Dinophyceae</taxon>
        <taxon>Suessiales</taxon>
        <taxon>Symbiodiniaceae</taxon>
        <taxon>Durusdinium</taxon>
    </lineage>
</organism>
<keyword evidence="7" id="KW-0934">Plastid</keyword>
<name>A0ABP0NMZ3_9DINO</name>
<keyword evidence="7" id="KW-0957">Chromoplast</keyword>
<dbReference type="PRINTS" id="PR00757">
    <property type="entry name" value="AMINEOXDASEF"/>
</dbReference>
<evidence type="ECO:0000256" key="12">
    <source>
        <dbReference type="SAM" id="MobiDB-lite"/>
    </source>
</evidence>
<evidence type="ECO:0000256" key="9">
    <source>
        <dbReference type="ARBA" id="ARBA00023136"/>
    </source>
</evidence>
<accession>A0ABP0NMZ3</accession>
<protein>
    <recommendedName>
        <fullName evidence="11">Amine oxidase</fullName>
        <ecNumber evidence="11">1.4.3.-</ecNumber>
    </recommendedName>
</protein>
<dbReference type="InterPro" id="IPR036188">
    <property type="entry name" value="FAD/NAD-bd_sf"/>
</dbReference>
<comment type="similarity">
    <text evidence="5">Belongs to the carotenoid/retinoid oxidoreductase family.</text>
</comment>
<evidence type="ECO:0000256" key="8">
    <source>
        <dbReference type="ARBA" id="ARBA00023002"/>
    </source>
</evidence>
<proteinExistence type="inferred from homology"/>
<keyword evidence="11" id="KW-0285">Flavoprotein</keyword>
<dbReference type="SUPFAM" id="SSF51905">
    <property type="entry name" value="FAD/NAD(P)-binding domain"/>
    <property type="match status" value="1"/>
</dbReference>